<dbReference type="Proteomes" id="UP000635606">
    <property type="component" value="Unassembled WGS sequence"/>
</dbReference>
<dbReference type="AlphaFoldDB" id="A0A8J4A9B4"/>
<organism evidence="2 3">
    <name type="scientific">Virgisporangium ochraceum</name>
    <dbReference type="NCBI Taxonomy" id="65505"/>
    <lineage>
        <taxon>Bacteria</taxon>
        <taxon>Bacillati</taxon>
        <taxon>Actinomycetota</taxon>
        <taxon>Actinomycetes</taxon>
        <taxon>Micromonosporales</taxon>
        <taxon>Micromonosporaceae</taxon>
        <taxon>Virgisporangium</taxon>
    </lineage>
</organism>
<feature type="region of interest" description="Disordered" evidence="1">
    <location>
        <begin position="1"/>
        <end position="21"/>
    </location>
</feature>
<sequence length="195" mass="20788">MLINAARVPKSPPRHDPRDVSLRRDPIVEGLARGVVGRVHTCPVGGGAGNPGGLGGRYRNGRRLVGVRCEIHRSFEPDGSLHHQLPATITVTVEKYLLGDSGLHAVRDLVRSAATTLDAVTGHLHGSGGSGSGRFVHSPFEQRRRAEWNGDPPGSTRWPLSLPPAGSRPGRVRGPADRARVNGWTTAAWRARPGG</sequence>
<evidence type="ECO:0000313" key="3">
    <source>
        <dbReference type="Proteomes" id="UP000635606"/>
    </source>
</evidence>
<gene>
    <name evidence="2" type="ORF">Voc01_102830</name>
</gene>
<name>A0A8J4A9B4_9ACTN</name>
<dbReference type="EMBL" id="BOPH01000155">
    <property type="protein sequence ID" value="GIJ75366.1"/>
    <property type="molecule type" value="Genomic_DNA"/>
</dbReference>
<protein>
    <submittedName>
        <fullName evidence="2">Uncharacterized protein</fullName>
    </submittedName>
</protein>
<accession>A0A8J4A9B4</accession>
<proteinExistence type="predicted"/>
<keyword evidence="3" id="KW-1185">Reference proteome</keyword>
<evidence type="ECO:0000313" key="2">
    <source>
        <dbReference type="EMBL" id="GIJ75366.1"/>
    </source>
</evidence>
<reference evidence="2" key="1">
    <citation type="submission" date="2021-01" db="EMBL/GenBank/DDBJ databases">
        <title>Whole genome shotgun sequence of Virgisporangium ochraceum NBRC 16418.</title>
        <authorList>
            <person name="Komaki H."/>
            <person name="Tamura T."/>
        </authorList>
    </citation>
    <scope>NUCLEOTIDE SEQUENCE</scope>
    <source>
        <strain evidence="2">NBRC 16418</strain>
    </source>
</reference>
<comment type="caution">
    <text evidence="2">The sequence shown here is derived from an EMBL/GenBank/DDBJ whole genome shotgun (WGS) entry which is preliminary data.</text>
</comment>
<feature type="region of interest" description="Disordered" evidence="1">
    <location>
        <begin position="147"/>
        <end position="195"/>
    </location>
</feature>
<evidence type="ECO:0000256" key="1">
    <source>
        <dbReference type="SAM" id="MobiDB-lite"/>
    </source>
</evidence>